<dbReference type="PANTHER" id="PTHR30572">
    <property type="entry name" value="MEMBRANE COMPONENT OF TRANSPORTER-RELATED"/>
    <property type="match status" value="1"/>
</dbReference>
<dbReference type="InterPro" id="IPR050250">
    <property type="entry name" value="Macrolide_Exporter_MacB"/>
</dbReference>
<comment type="caution">
    <text evidence="10">The sequence shown here is derived from an EMBL/GenBank/DDBJ whole genome shotgun (WGS) entry which is preliminary data.</text>
</comment>
<dbReference type="Pfam" id="PF12704">
    <property type="entry name" value="MacB_PCD"/>
    <property type="match status" value="1"/>
</dbReference>
<evidence type="ECO:0008006" key="12">
    <source>
        <dbReference type="Google" id="ProtNLM"/>
    </source>
</evidence>
<feature type="domain" description="MacB-like periplasmic core" evidence="9">
    <location>
        <begin position="19"/>
        <end position="246"/>
    </location>
</feature>
<feature type="transmembrane region" description="Helical" evidence="7">
    <location>
        <begin position="277"/>
        <end position="309"/>
    </location>
</feature>
<dbReference type="GO" id="GO:0005886">
    <property type="term" value="C:plasma membrane"/>
    <property type="evidence" value="ECO:0007669"/>
    <property type="project" value="UniProtKB-SubCell"/>
</dbReference>
<protein>
    <recommendedName>
        <fullName evidence="12">Multidrug ABC transporter substrate-binding protein</fullName>
    </recommendedName>
</protein>
<feature type="transmembrane region" description="Helical" evidence="7">
    <location>
        <begin position="372"/>
        <end position="396"/>
    </location>
</feature>
<keyword evidence="2" id="KW-1003">Cell membrane</keyword>
<dbReference type="PANTHER" id="PTHR30572:SF4">
    <property type="entry name" value="ABC TRANSPORTER PERMEASE YTRF"/>
    <property type="match status" value="1"/>
</dbReference>
<evidence type="ECO:0000313" key="10">
    <source>
        <dbReference type="EMBL" id="OGF35841.1"/>
    </source>
</evidence>
<name>A0A1F5TBK5_9BACT</name>
<dbReference type="GO" id="GO:0022857">
    <property type="term" value="F:transmembrane transporter activity"/>
    <property type="evidence" value="ECO:0007669"/>
    <property type="project" value="TreeGrafter"/>
</dbReference>
<evidence type="ECO:0000256" key="2">
    <source>
        <dbReference type="ARBA" id="ARBA00022475"/>
    </source>
</evidence>
<comment type="subcellular location">
    <subcellularLocation>
        <location evidence="1">Cell membrane</location>
        <topology evidence="1">Multi-pass membrane protein</topology>
    </subcellularLocation>
</comment>
<organism evidence="10 11">
    <name type="scientific">Candidatus Falkowbacteria bacterium RIFOXYC2_FULL_48_21</name>
    <dbReference type="NCBI Taxonomy" id="1798005"/>
    <lineage>
        <taxon>Bacteria</taxon>
        <taxon>Candidatus Falkowiibacteriota</taxon>
    </lineage>
</organism>
<accession>A0A1F5TBK5</accession>
<feature type="transmembrane region" description="Helical" evidence="7">
    <location>
        <begin position="20"/>
        <end position="43"/>
    </location>
</feature>
<feature type="transmembrane region" description="Helical" evidence="7">
    <location>
        <begin position="330"/>
        <end position="360"/>
    </location>
</feature>
<proteinExistence type="inferred from homology"/>
<evidence type="ECO:0000259" key="9">
    <source>
        <dbReference type="Pfam" id="PF12704"/>
    </source>
</evidence>
<keyword evidence="5 7" id="KW-0472">Membrane</keyword>
<feature type="domain" description="ABC3 transporter permease C-terminal" evidence="8">
    <location>
        <begin position="289"/>
        <end position="406"/>
    </location>
</feature>
<evidence type="ECO:0000313" key="11">
    <source>
        <dbReference type="Proteomes" id="UP000178656"/>
    </source>
</evidence>
<dbReference type="AlphaFoldDB" id="A0A1F5TBK5"/>
<evidence type="ECO:0000259" key="8">
    <source>
        <dbReference type="Pfam" id="PF02687"/>
    </source>
</evidence>
<evidence type="ECO:0000256" key="7">
    <source>
        <dbReference type="SAM" id="Phobius"/>
    </source>
</evidence>
<sequence>MSTAINLAITSLRRNTGRTLLTVLGIVIGIMAVIVVLSAGQAIKGLIVGEVQNFGSNFLEIEVKTPQTKQTSTENAMSMVGGSVITTLKLDDAEAVARHPNISLYYAGIMGQKLATYESEMKKALLFGTSADFINIDTAKIAAGRFFSDAEDQSLAKVAVLGYKISNNLFHDQYPINENIQIGKEKFKVVGTLIEKGASFGMDMDNMIFLPVQTLQKRLLGVDYVSFIIAQMIDPSQGDTTALELTDIMRQQHKIDDPNKDDFAIITMEQMLEMMDVILYGIQILLIALGSISLIVGGVGIMNIMYVSVTERTFEIGLRKSLGAKKRDILWQFLFEAIILTFSGAVIGVILGVAVAYLLYLVAANQGLKWDFSISITGLMVAFVMSTAVGLIFGLYPAKKAAGMNPIEALRRE</sequence>
<keyword evidence="3 7" id="KW-0812">Transmembrane</keyword>
<evidence type="ECO:0000256" key="6">
    <source>
        <dbReference type="ARBA" id="ARBA00038076"/>
    </source>
</evidence>
<reference evidence="10 11" key="1">
    <citation type="journal article" date="2016" name="Nat. Commun.">
        <title>Thousands of microbial genomes shed light on interconnected biogeochemical processes in an aquifer system.</title>
        <authorList>
            <person name="Anantharaman K."/>
            <person name="Brown C.T."/>
            <person name="Hug L.A."/>
            <person name="Sharon I."/>
            <person name="Castelle C.J."/>
            <person name="Probst A.J."/>
            <person name="Thomas B.C."/>
            <person name="Singh A."/>
            <person name="Wilkins M.J."/>
            <person name="Karaoz U."/>
            <person name="Brodie E.L."/>
            <person name="Williams K.H."/>
            <person name="Hubbard S.S."/>
            <person name="Banfield J.F."/>
        </authorList>
    </citation>
    <scope>NUCLEOTIDE SEQUENCE [LARGE SCALE GENOMIC DNA]</scope>
</reference>
<evidence type="ECO:0000256" key="3">
    <source>
        <dbReference type="ARBA" id="ARBA00022692"/>
    </source>
</evidence>
<evidence type="ECO:0000256" key="1">
    <source>
        <dbReference type="ARBA" id="ARBA00004651"/>
    </source>
</evidence>
<dbReference type="Pfam" id="PF02687">
    <property type="entry name" value="FtsX"/>
    <property type="match status" value="1"/>
</dbReference>
<dbReference type="InterPro" id="IPR025857">
    <property type="entry name" value="MacB_PCD"/>
</dbReference>
<gene>
    <name evidence="10" type="ORF">A2482_03625</name>
</gene>
<dbReference type="InterPro" id="IPR003838">
    <property type="entry name" value="ABC3_permease_C"/>
</dbReference>
<evidence type="ECO:0000256" key="4">
    <source>
        <dbReference type="ARBA" id="ARBA00022989"/>
    </source>
</evidence>
<keyword evidence="4 7" id="KW-1133">Transmembrane helix</keyword>
<comment type="similarity">
    <text evidence="6">Belongs to the ABC-4 integral membrane protein family.</text>
</comment>
<evidence type="ECO:0000256" key="5">
    <source>
        <dbReference type="ARBA" id="ARBA00023136"/>
    </source>
</evidence>
<dbReference type="EMBL" id="MFGM01000043">
    <property type="protein sequence ID" value="OGF35841.1"/>
    <property type="molecule type" value="Genomic_DNA"/>
</dbReference>
<dbReference type="Proteomes" id="UP000178656">
    <property type="component" value="Unassembled WGS sequence"/>
</dbReference>